<comment type="caution">
    <text evidence="2">The sequence shown here is derived from an EMBL/GenBank/DDBJ whole genome shotgun (WGS) entry which is preliminary data.</text>
</comment>
<evidence type="ECO:0008006" key="4">
    <source>
        <dbReference type="Google" id="ProtNLM"/>
    </source>
</evidence>
<feature type="region of interest" description="Disordered" evidence="1">
    <location>
        <begin position="384"/>
        <end position="408"/>
    </location>
</feature>
<gene>
    <name evidence="2" type="ORF">ACFY8C_10470</name>
</gene>
<dbReference type="EMBL" id="JBIBDZ010000002">
    <property type="protein sequence ID" value="MFF5918762.1"/>
    <property type="molecule type" value="Genomic_DNA"/>
</dbReference>
<organism evidence="2 3">
    <name type="scientific">Streptomyces flavochromogenes</name>
    <dbReference type="NCBI Taxonomy" id="68199"/>
    <lineage>
        <taxon>Bacteria</taxon>
        <taxon>Bacillati</taxon>
        <taxon>Actinomycetota</taxon>
        <taxon>Actinomycetes</taxon>
        <taxon>Kitasatosporales</taxon>
        <taxon>Streptomycetaceae</taxon>
        <taxon>Streptomyces</taxon>
    </lineage>
</organism>
<protein>
    <recommendedName>
        <fullName evidence="4">Lantibiotic biosynthesis dehydratase-like protein</fullName>
    </recommendedName>
</protein>
<accession>A0ABW6XMW0</accession>
<keyword evidence="3" id="KW-1185">Reference proteome</keyword>
<evidence type="ECO:0000313" key="3">
    <source>
        <dbReference type="Proteomes" id="UP001602370"/>
    </source>
</evidence>
<evidence type="ECO:0000313" key="2">
    <source>
        <dbReference type="EMBL" id="MFF5918762.1"/>
    </source>
</evidence>
<name>A0ABW6XMW0_9ACTN</name>
<evidence type="ECO:0000256" key="1">
    <source>
        <dbReference type="SAM" id="MobiDB-lite"/>
    </source>
</evidence>
<dbReference type="RefSeq" id="WP_245234601.1">
    <property type="nucleotide sequence ID" value="NZ_JBIBDZ010000002.1"/>
</dbReference>
<proteinExistence type="predicted"/>
<reference evidence="2 3" key="1">
    <citation type="submission" date="2024-10" db="EMBL/GenBank/DDBJ databases">
        <title>The Natural Products Discovery Center: Release of the First 8490 Sequenced Strains for Exploring Actinobacteria Biosynthetic Diversity.</title>
        <authorList>
            <person name="Kalkreuter E."/>
            <person name="Kautsar S.A."/>
            <person name="Yang D."/>
            <person name="Bader C.D."/>
            <person name="Teijaro C.N."/>
            <person name="Fluegel L."/>
            <person name="Davis C.M."/>
            <person name="Simpson J.R."/>
            <person name="Lauterbach L."/>
            <person name="Steele A.D."/>
            <person name="Gui C."/>
            <person name="Meng S."/>
            <person name="Li G."/>
            <person name="Viehrig K."/>
            <person name="Ye F."/>
            <person name="Su P."/>
            <person name="Kiefer A.F."/>
            <person name="Nichols A."/>
            <person name="Cepeda A.J."/>
            <person name="Yan W."/>
            <person name="Fan B."/>
            <person name="Jiang Y."/>
            <person name="Adhikari A."/>
            <person name="Zheng C.-J."/>
            <person name="Schuster L."/>
            <person name="Cowan T.M."/>
            <person name="Smanski M.J."/>
            <person name="Chevrette M.G."/>
            <person name="De Carvalho L.P.S."/>
            <person name="Shen B."/>
        </authorList>
    </citation>
    <scope>NUCLEOTIDE SEQUENCE [LARGE SCALE GENOMIC DNA]</scope>
    <source>
        <strain evidence="2 3">NPDC012605</strain>
    </source>
</reference>
<dbReference type="Proteomes" id="UP001602370">
    <property type="component" value="Unassembled WGS sequence"/>
</dbReference>
<sequence>MGVDALERTAVKPDSDGLTGVRLHTRMPVTPAWLARYVVPVARALNEAGAPAVQLRRGWLHGPHVDILARDATGVPGGGPDWEGVARALDAGPLDPPRALTEETYLDQAREFGRLEAVQPPYLPLREHGAVERIEPGGRDGGPAAAAARDPRLDRFRTVVHGALTPALLRTIDDLAGEPGSGTLRLAEAFVALADTHTLGLGYGVFSPRSHVEAFLAWAAPTKDVRPVFQQRLAKDAPVLRRVVEQRLSGEVSATAAAWRTGLAYGAGALESAVAAGTLTLDLLDGATAGLDRSEMGPPGATTVVPQGEQPDSDFHRTVGEAGVTSAPSPWFASFRLLTNLFYEQLPLLTVSPMQRYYTCFAVAETVDEVLGVTWRERIAVNTPAGRTSSAAPAPSAAPGTAPEGALR</sequence>